<feature type="compositionally biased region" description="Basic and acidic residues" evidence="1">
    <location>
        <begin position="592"/>
        <end position="601"/>
    </location>
</feature>
<feature type="compositionally biased region" description="Gly residues" evidence="1">
    <location>
        <begin position="602"/>
        <end position="613"/>
    </location>
</feature>
<feature type="compositionally biased region" description="Basic and acidic residues" evidence="1">
    <location>
        <begin position="242"/>
        <end position="264"/>
    </location>
</feature>
<feature type="compositionally biased region" description="Low complexity" evidence="1">
    <location>
        <begin position="230"/>
        <end position="241"/>
    </location>
</feature>
<feature type="compositionally biased region" description="Basic and acidic residues" evidence="1">
    <location>
        <begin position="25"/>
        <end position="42"/>
    </location>
</feature>
<name>A0A7S0XK55_9CHLO</name>
<organism evidence="2">
    <name type="scientific">Mantoniella antarctica</name>
    <dbReference type="NCBI Taxonomy" id="81844"/>
    <lineage>
        <taxon>Eukaryota</taxon>
        <taxon>Viridiplantae</taxon>
        <taxon>Chlorophyta</taxon>
        <taxon>Mamiellophyceae</taxon>
        <taxon>Mamiellales</taxon>
        <taxon>Mamiellaceae</taxon>
        <taxon>Mantoniella</taxon>
    </lineage>
</organism>
<accession>A0A7S0XK55</accession>
<reference evidence="2" key="1">
    <citation type="submission" date="2021-01" db="EMBL/GenBank/DDBJ databases">
        <authorList>
            <person name="Corre E."/>
            <person name="Pelletier E."/>
            <person name="Niang G."/>
            <person name="Scheremetjew M."/>
            <person name="Finn R."/>
            <person name="Kale V."/>
            <person name="Holt S."/>
            <person name="Cochrane G."/>
            <person name="Meng A."/>
            <person name="Brown T."/>
            <person name="Cohen L."/>
        </authorList>
    </citation>
    <scope>NUCLEOTIDE SEQUENCE</scope>
    <source>
        <strain evidence="2">SL-175</strain>
    </source>
</reference>
<evidence type="ECO:0000313" key="2">
    <source>
        <dbReference type="EMBL" id="CAD8721785.1"/>
    </source>
</evidence>
<feature type="region of interest" description="Disordered" evidence="1">
    <location>
        <begin position="1"/>
        <end position="42"/>
    </location>
</feature>
<feature type="region of interest" description="Disordered" evidence="1">
    <location>
        <begin position="582"/>
        <end position="723"/>
    </location>
</feature>
<evidence type="ECO:0000256" key="1">
    <source>
        <dbReference type="SAM" id="MobiDB-lite"/>
    </source>
</evidence>
<feature type="region of interest" description="Disordered" evidence="1">
    <location>
        <begin position="214"/>
        <end position="283"/>
    </location>
</feature>
<protein>
    <submittedName>
        <fullName evidence="2">Uncharacterized protein</fullName>
    </submittedName>
</protein>
<feature type="region of interest" description="Disordered" evidence="1">
    <location>
        <begin position="401"/>
        <end position="570"/>
    </location>
</feature>
<feature type="compositionally biased region" description="Polar residues" evidence="1">
    <location>
        <begin position="694"/>
        <end position="717"/>
    </location>
</feature>
<dbReference type="AlphaFoldDB" id="A0A7S0XK55"/>
<dbReference type="EMBL" id="HBFC01035303">
    <property type="protein sequence ID" value="CAD8721785.1"/>
    <property type="molecule type" value="Transcribed_RNA"/>
</dbReference>
<sequence length="723" mass="75496">MAPPMARAQAGAGGMKSRPGKRQTHAKERHPLMEDFEGKDKEERRRNEWLFNAASVHEITHEALPLSMEVSFMLTAENWTTENGGEILRPDQLASMIAARIKVDNEKDLLERRNSGGAGIGRSVLPSSPPSSSSDGFSLEYGRHISASHSTSGSVDYPPRLPSVPFSRGVSPTVPSLLKQEVFSDEVSCIGFASAGNERDLVLPQLPMKGSATAVDRSVGRGARSISRVSQSSNAGAGNSADDARFEDRGVVVEEKDEGGRVNENENENDGPVIGASEAVGGSEPIGGSGRFRDFREELNHPQLFTPRGRLINEGAKEENFSPLTTAVNAAAAEAAAADCVVVTHARAMLRMSLTIERGLSTGGQSQSVASQSLRGEESLMLGLYPGGYATRYPNRLATGEGRVGGGGGSGDARARAGVHAGQSGRGCDAGVNARMPYGQSVSNGDGPVSARYSSTTSSDRLEGSGWARTDVGDSCSVSSRNVSRDRDIPLDNGRQLHKSWPMSTSGGSHGGSHPPSNCGEESKAAAARMVTARGDDNRARELAEEERTQGWAAAGGNALGPSPLSRTFRPSTAEHYTLAPLRSEASAPQETHSRHSHEGGGRGVTHNGGNGLLYGSSRGARGSGDPSRLHFRGGRRSLSFGSNPSTLRTSTSTSTESAWSDGKCTSLSDVDSKASGVKGGGEDGHGAGKHGNTGPNASSSLVVEQGTLNSKGTGSNPVRACN</sequence>
<feature type="region of interest" description="Disordered" evidence="1">
    <location>
        <begin position="112"/>
        <end position="139"/>
    </location>
</feature>
<feature type="compositionally biased region" description="Basic and acidic residues" evidence="1">
    <location>
        <begin position="534"/>
        <end position="549"/>
    </location>
</feature>
<proteinExistence type="predicted"/>
<feature type="compositionally biased region" description="Low complexity" evidence="1">
    <location>
        <begin position="643"/>
        <end position="661"/>
    </location>
</feature>
<gene>
    <name evidence="2" type="ORF">MANT1106_LOCUS20998</name>
</gene>
<feature type="compositionally biased region" description="Gly residues" evidence="1">
    <location>
        <begin position="402"/>
        <end position="411"/>
    </location>
</feature>